<organism evidence="2 3">
    <name type="scientific">Stephania cephalantha</name>
    <dbReference type="NCBI Taxonomy" id="152367"/>
    <lineage>
        <taxon>Eukaryota</taxon>
        <taxon>Viridiplantae</taxon>
        <taxon>Streptophyta</taxon>
        <taxon>Embryophyta</taxon>
        <taxon>Tracheophyta</taxon>
        <taxon>Spermatophyta</taxon>
        <taxon>Magnoliopsida</taxon>
        <taxon>Ranunculales</taxon>
        <taxon>Menispermaceae</taxon>
        <taxon>Menispermoideae</taxon>
        <taxon>Cissampelideae</taxon>
        <taxon>Stephania</taxon>
    </lineage>
</organism>
<dbReference type="GO" id="GO:0048364">
    <property type="term" value="P:root development"/>
    <property type="evidence" value="ECO:0007669"/>
    <property type="project" value="InterPro"/>
</dbReference>
<dbReference type="GO" id="GO:0048367">
    <property type="term" value="P:shoot system development"/>
    <property type="evidence" value="ECO:0007669"/>
    <property type="project" value="InterPro"/>
</dbReference>
<dbReference type="EMBL" id="JBBNAG010000001">
    <property type="protein sequence ID" value="KAK9164973.1"/>
    <property type="molecule type" value="Genomic_DNA"/>
</dbReference>
<evidence type="ECO:0000256" key="1">
    <source>
        <dbReference type="SAM" id="Coils"/>
    </source>
</evidence>
<protein>
    <submittedName>
        <fullName evidence="2">Uncharacterized protein</fullName>
    </submittedName>
</protein>
<comment type="caution">
    <text evidence="2">The sequence shown here is derived from an EMBL/GenBank/DDBJ whole genome shotgun (WGS) entry which is preliminary data.</text>
</comment>
<name>A0AAP0L729_9MAGN</name>
<reference evidence="2 3" key="1">
    <citation type="submission" date="2024-01" db="EMBL/GenBank/DDBJ databases">
        <title>Genome assemblies of Stephania.</title>
        <authorList>
            <person name="Yang L."/>
        </authorList>
    </citation>
    <scope>NUCLEOTIDE SEQUENCE [LARGE SCALE GENOMIC DNA]</scope>
    <source>
        <strain evidence="2">JXDWG</strain>
        <tissue evidence="2">Leaf</tissue>
    </source>
</reference>
<proteinExistence type="predicted"/>
<dbReference type="Proteomes" id="UP001419268">
    <property type="component" value="Unassembled WGS sequence"/>
</dbReference>
<feature type="coiled-coil region" evidence="1">
    <location>
        <begin position="255"/>
        <end position="282"/>
    </location>
</feature>
<evidence type="ECO:0000313" key="2">
    <source>
        <dbReference type="EMBL" id="KAK9164973.1"/>
    </source>
</evidence>
<dbReference type="AlphaFoldDB" id="A0AAP0L729"/>
<sequence length="296" mass="33660">MATKYHRYMHVRSTSLPSTPHPLTAAAEEQLDKLRGWLEYSMSCSSSLSQVHQSEETLQSGFCGLTGMYECVEDLLQSQHTQQVLVHYRHEKLVDKLLDGSLRLVDVTSTTRDALLRMKECVEETQSTLRRTSCLRNETNYSYMLCRKKLHKEMQKFIGHLRDQEKHYAKPTDLVDKDADFVAIVRVLRNVEAITISVFETLLSLAPAPIKSLGGKPGSRWSLIPKLIQKRRIACEVEQNECNTTSTCAVKPCNVQNAQRQLQAMEASIRGLEEGLEGALRRLIKTRVCLLNILNN</sequence>
<dbReference type="InterPro" id="IPR004320">
    <property type="entry name" value="BPS1_pln"/>
</dbReference>
<accession>A0AAP0L729</accession>
<evidence type="ECO:0000313" key="3">
    <source>
        <dbReference type="Proteomes" id="UP001419268"/>
    </source>
</evidence>
<dbReference type="PANTHER" id="PTHR33070:SF120">
    <property type="entry name" value="EXPRESSED PROTEIN"/>
    <property type="match status" value="1"/>
</dbReference>
<dbReference type="PANTHER" id="PTHR33070">
    <property type="entry name" value="OS06G0725500 PROTEIN"/>
    <property type="match status" value="1"/>
</dbReference>
<keyword evidence="1" id="KW-0175">Coiled coil</keyword>
<dbReference type="Pfam" id="PF03087">
    <property type="entry name" value="BPS1"/>
    <property type="match status" value="1"/>
</dbReference>
<gene>
    <name evidence="2" type="ORF">Scep_000164</name>
</gene>
<keyword evidence="3" id="KW-1185">Reference proteome</keyword>